<dbReference type="AlphaFoldDB" id="I3ZFL7"/>
<dbReference type="Pfam" id="PF13692">
    <property type="entry name" value="Glyco_trans_1_4"/>
    <property type="match status" value="1"/>
</dbReference>
<dbReference type="PANTHER" id="PTHR45947:SF3">
    <property type="entry name" value="SULFOQUINOVOSYL TRANSFERASE SQD2"/>
    <property type="match status" value="1"/>
</dbReference>
<dbReference type="Proteomes" id="UP000006056">
    <property type="component" value="Chromosome"/>
</dbReference>
<dbReference type="Gene3D" id="3.40.50.2000">
    <property type="entry name" value="Glycogen Phosphorylase B"/>
    <property type="match status" value="2"/>
</dbReference>
<dbReference type="CDD" id="cd03801">
    <property type="entry name" value="GT4_PimA-like"/>
    <property type="match status" value="1"/>
</dbReference>
<proteinExistence type="predicted"/>
<evidence type="ECO:0000313" key="2">
    <source>
        <dbReference type="Proteomes" id="UP000006056"/>
    </source>
</evidence>
<organism evidence="1 2">
    <name type="scientific">Terriglobus roseus (strain DSM 18391 / NRRL B-41598 / KBS 63)</name>
    <dbReference type="NCBI Taxonomy" id="926566"/>
    <lineage>
        <taxon>Bacteria</taxon>
        <taxon>Pseudomonadati</taxon>
        <taxon>Acidobacteriota</taxon>
        <taxon>Terriglobia</taxon>
        <taxon>Terriglobales</taxon>
        <taxon>Acidobacteriaceae</taxon>
        <taxon>Terriglobus</taxon>
    </lineage>
</organism>
<dbReference type="InterPro" id="IPR050194">
    <property type="entry name" value="Glycosyltransferase_grp1"/>
</dbReference>
<dbReference type="HOGENOM" id="CLU_044324_0_0_0"/>
<sequence length="392" mass="43819">MDRDHLKLVFYDVHDPEDKQFWAGSSAHVISGLRKAGQSVTSVGNLVPRLRRVLRAGLFHAYRVARNLHYHPDRHDLVTRFYTAIGNRRLRQHRDADAILTVSAAFAAYLEVPQPIFVLLDATWGQIVEMYPYFAADRQPAHIVRAGYALDRRAFAKPNLHLVMTSAWAADRAMQEYGMDPSRVHILPFGANFTDDPQRDLVMKAAAQRNGQHCNLLFVGREFDRKGGPIAVEIARNLNQMGVPATLHVVGCSPESMPDCVKVHGLLKKEIPGQLAQLQNLYATSDFFLLPTRAEAQGIVFNEAAAYALPVAATDVGGVSTVVQKDWGFLLPLEADAHQYAVWLRNAFQDRDSYKLLSENARKDFEARLSNTVYTQKLLGIIRGALHATRAA</sequence>
<gene>
    <name evidence="1" type="ordered locus">Terro_1733</name>
</gene>
<dbReference type="KEGG" id="trs:Terro_1733"/>
<reference evidence="1 2" key="1">
    <citation type="submission" date="2012-06" db="EMBL/GenBank/DDBJ databases">
        <title>Complete genome of Terriglobus roseus DSM 18391.</title>
        <authorList>
            <consortium name="US DOE Joint Genome Institute (JGI-PGF)"/>
            <person name="Lucas S."/>
            <person name="Copeland A."/>
            <person name="Lapidus A."/>
            <person name="Glavina del Rio T."/>
            <person name="Dalin E."/>
            <person name="Tice H."/>
            <person name="Bruce D."/>
            <person name="Goodwin L."/>
            <person name="Pitluck S."/>
            <person name="Peters L."/>
            <person name="Mikhailova N."/>
            <person name="Munk A.C.C."/>
            <person name="Kyrpides N."/>
            <person name="Mavromatis K."/>
            <person name="Ivanova N."/>
            <person name="Brettin T."/>
            <person name="Detter J.C."/>
            <person name="Han C."/>
            <person name="Larimer F."/>
            <person name="Land M."/>
            <person name="Hauser L."/>
            <person name="Markowitz V."/>
            <person name="Cheng J.-F."/>
            <person name="Hugenholtz P."/>
            <person name="Woyke T."/>
            <person name="Wu D."/>
            <person name="Brambilla E."/>
            <person name="Klenk H.-P."/>
            <person name="Eisen J.A."/>
        </authorList>
    </citation>
    <scope>NUCLEOTIDE SEQUENCE [LARGE SCALE GENOMIC DNA]</scope>
    <source>
        <strain evidence="2">DSM 18391 / NRRL B-41598 / KBS 63</strain>
    </source>
</reference>
<keyword evidence="2" id="KW-1185">Reference proteome</keyword>
<keyword evidence="1" id="KW-0808">Transferase</keyword>
<dbReference type="PANTHER" id="PTHR45947">
    <property type="entry name" value="SULFOQUINOVOSYL TRANSFERASE SQD2"/>
    <property type="match status" value="1"/>
</dbReference>
<name>I3ZFL7_TERRK</name>
<dbReference type="eggNOG" id="COG0438">
    <property type="taxonomic scope" value="Bacteria"/>
</dbReference>
<dbReference type="SUPFAM" id="SSF53756">
    <property type="entry name" value="UDP-Glycosyltransferase/glycogen phosphorylase"/>
    <property type="match status" value="1"/>
</dbReference>
<dbReference type="GO" id="GO:0016757">
    <property type="term" value="F:glycosyltransferase activity"/>
    <property type="evidence" value="ECO:0007669"/>
    <property type="project" value="TreeGrafter"/>
</dbReference>
<dbReference type="EMBL" id="CP003379">
    <property type="protein sequence ID" value="AFL88035.1"/>
    <property type="molecule type" value="Genomic_DNA"/>
</dbReference>
<dbReference type="OrthoDB" id="9764577at2"/>
<dbReference type="RefSeq" id="WP_014785604.1">
    <property type="nucleotide sequence ID" value="NC_018014.1"/>
</dbReference>
<dbReference type="STRING" id="926566.Terro_1733"/>
<accession>I3ZFL7</accession>
<protein>
    <submittedName>
        <fullName evidence="1">Glycosyltransferase</fullName>
    </submittedName>
</protein>
<evidence type="ECO:0000313" key="1">
    <source>
        <dbReference type="EMBL" id="AFL88035.1"/>
    </source>
</evidence>